<keyword evidence="3" id="KW-1185">Reference proteome</keyword>
<accession>A0AAV3RP26</accession>
<evidence type="ECO:0000256" key="1">
    <source>
        <dbReference type="SAM" id="MobiDB-lite"/>
    </source>
</evidence>
<organism evidence="2 3">
    <name type="scientific">Lithospermum erythrorhizon</name>
    <name type="common">Purple gromwell</name>
    <name type="synonym">Lithospermum officinale var. erythrorhizon</name>
    <dbReference type="NCBI Taxonomy" id="34254"/>
    <lineage>
        <taxon>Eukaryota</taxon>
        <taxon>Viridiplantae</taxon>
        <taxon>Streptophyta</taxon>
        <taxon>Embryophyta</taxon>
        <taxon>Tracheophyta</taxon>
        <taxon>Spermatophyta</taxon>
        <taxon>Magnoliopsida</taxon>
        <taxon>eudicotyledons</taxon>
        <taxon>Gunneridae</taxon>
        <taxon>Pentapetalae</taxon>
        <taxon>asterids</taxon>
        <taxon>lamiids</taxon>
        <taxon>Boraginales</taxon>
        <taxon>Boraginaceae</taxon>
        <taxon>Boraginoideae</taxon>
        <taxon>Lithospermeae</taxon>
        <taxon>Lithospermum</taxon>
    </lineage>
</organism>
<comment type="caution">
    <text evidence="2">The sequence shown here is derived from an EMBL/GenBank/DDBJ whole genome shotgun (WGS) entry which is preliminary data.</text>
</comment>
<name>A0AAV3RP26_LITER</name>
<dbReference type="Proteomes" id="UP001454036">
    <property type="component" value="Unassembled WGS sequence"/>
</dbReference>
<sequence>MSKSIVRPSIVDLVHRETMTAIPTPSRGQNRDTKSIARPSLSRDHDCDTKSIARRRITRPCPRSYPGPSQIKSNQVQVKSSSSLDSSIGIDIRRRQLD</sequence>
<evidence type="ECO:0000313" key="3">
    <source>
        <dbReference type="Proteomes" id="UP001454036"/>
    </source>
</evidence>
<reference evidence="2 3" key="1">
    <citation type="submission" date="2024-01" db="EMBL/GenBank/DDBJ databases">
        <title>The complete chloroplast genome sequence of Lithospermum erythrorhizon: insights into the phylogenetic relationship among Boraginaceae species and the maternal lineages of purple gromwells.</title>
        <authorList>
            <person name="Okada T."/>
            <person name="Watanabe K."/>
        </authorList>
    </citation>
    <scope>NUCLEOTIDE SEQUENCE [LARGE SCALE GENOMIC DNA]</scope>
</reference>
<feature type="compositionally biased region" description="Low complexity" evidence="1">
    <location>
        <begin position="69"/>
        <end position="90"/>
    </location>
</feature>
<dbReference type="EMBL" id="BAABME010010417">
    <property type="protein sequence ID" value="GAA0178464.1"/>
    <property type="molecule type" value="Genomic_DNA"/>
</dbReference>
<protein>
    <submittedName>
        <fullName evidence="2">Uncharacterized protein</fullName>
    </submittedName>
</protein>
<dbReference type="AlphaFoldDB" id="A0AAV3RP26"/>
<feature type="compositionally biased region" description="Basic and acidic residues" evidence="1">
    <location>
        <begin position="29"/>
        <end position="51"/>
    </location>
</feature>
<proteinExistence type="predicted"/>
<feature type="region of interest" description="Disordered" evidence="1">
    <location>
        <begin position="16"/>
        <end position="98"/>
    </location>
</feature>
<gene>
    <name evidence="2" type="ORF">LIER_29836</name>
</gene>
<evidence type="ECO:0000313" key="2">
    <source>
        <dbReference type="EMBL" id="GAA0178464.1"/>
    </source>
</evidence>